<keyword evidence="1" id="KW-0285">Flavoprotein</keyword>
<keyword evidence="2" id="KW-0274">FAD</keyword>
<accession>I4EKX1</accession>
<dbReference type="InterPro" id="IPR016164">
    <property type="entry name" value="FAD-linked_Oxase-like_C"/>
</dbReference>
<dbReference type="GO" id="GO:0003824">
    <property type="term" value="F:catalytic activity"/>
    <property type="evidence" value="ECO:0007669"/>
    <property type="project" value="InterPro"/>
</dbReference>
<gene>
    <name evidence="4" type="ORF">NITHO_4860001</name>
</gene>
<dbReference type="Pfam" id="PF02913">
    <property type="entry name" value="FAD-oxidase_C"/>
    <property type="match status" value="1"/>
</dbReference>
<evidence type="ECO:0000259" key="3">
    <source>
        <dbReference type="Pfam" id="PF02913"/>
    </source>
</evidence>
<dbReference type="EMBL" id="CAGS01000430">
    <property type="protein sequence ID" value="CCF85333.1"/>
    <property type="molecule type" value="Genomic_DNA"/>
</dbReference>
<protein>
    <submittedName>
        <fullName evidence="4">FAD linked oxidase domain protein</fullName>
    </submittedName>
</protein>
<evidence type="ECO:0000313" key="4">
    <source>
        <dbReference type="EMBL" id="CCF85333.1"/>
    </source>
</evidence>
<evidence type="ECO:0000256" key="2">
    <source>
        <dbReference type="ARBA" id="ARBA00022827"/>
    </source>
</evidence>
<feature type="domain" description="FAD-binding oxidoreductase/transferase type 4 C-terminal" evidence="3">
    <location>
        <begin position="87"/>
        <end position="109"/>
    </location>
</feature>
<dbReference type="Proteomes" id="UP000004221">
    <property type="component" value="Unassembled WGS sequence"/>
</dbReference>
<keyword evidence="5" id="KW-1185">Reference proteome</keyword>
<comment type="caution">
    <text evidence="4">The sequence shown here is derived from an EMBL/GenBank/DDBJ whole genome shotgun (WGS) entry which is preliminary data.</text>
</comment>
<name>I4EKX1_9BACT</name>
<organism evidence="4 5">
    <name type="scientific">Nitrolancea hollandica Lb</name>
    <dbReference type="NCBI Taxonomy" id="1129897"/>
    <lineage>
        <taxon>Bacteria</taxon>
        <taxon>Pseudomonadati</taxon>
        <taxon>Thermomicrobiota</taxon>
        <taxon>Thermomicrobia</taxon>
        <taxon>Sphaerobacterales</taxon>
        <taxon>Sphaerobacterineae</taxon>
        <taxon>Sphaerobacteraceae</taxon>
        <taxon>Nitrolancea</taxon>
    </lineage>
</organism>
<evidence type="ECO:0000256" key="1">
    <source>
        <dbReference type="ARBA" id="ARBA00022630"/>
    </source>
</evidence>
<dbReference type="SUPFAM" id="SSF55103">
    <property type="entry name" value="FAD-linked oxidases, C-terminal domain"/>
    <property type="match status" value="1"/>
</dbReference>
<dbReference type="InterPro" id="IPR004113">
    <property type="entry name" value="FAD-bd_oxidored_4_C"/>
</dbReference>
<dbReference type="AlphaFoldDB" id="I4EKX1"/>
<dbReference type="GO" id="GO:0050660">
    <property type="term" value="F:flavin adenine dinucleotide binding"/>
    <property type="evidence" value="ECO:0007669"/>
    <property type="project" value="InterPro"/>
</dbReference>
<reference evidence="4 5" key="1">
    <citation type="journal article" date="2012" name="ISME J.">
        <title>Nitrification expanded: discovery, physiology and genomics of a nitrite-oxidizing bacterium from the phylum Chloroflexi.</title>
        <authorList>
            <person name="Sorokin D.Y."/>
            <person name="Lucker S."/>
            <person name="Vejmelkova D."/>
            <person name="Kostrikina N.A."/>
            <person name="Kleerebezem R."/>
            <person name="Rijpstra W.I."/>
            <person name="Damste J.S."/>
            <person name="Le Paslier D."/>
            <person name="Muyzer G."/>
            <person name="Wagner M."/>
            <person name="van Loosdrecht M.C."/>
            <person name="Daims H."/>
        </authorList>
    </citation>
    <scope>NUCLEOTIDE SEQUENCE [LARGE SCALE GENOMIC DNA]</scope>
    <source>
        <strain evidence="5">none</strain>
    </source>
</reference>
<evidence type="ECO:0000313" key="5">
    <source>
        <dbReference type="Proteomes" id="UP000004221"/>
    </source>
</evidence>
<proteinExistence type="predicted"/>
<sequence>MRIGSAPSEIPAALNAITSVASEHGLHESLTVDCGSGLIYGRLAADSDEVEPLRRAWSALASLARHATLLAAPSAVKQGTDVFGPEPAGFAVMRSLKDQFDPNRVLNRGRFVGRL</sequence>